<gene>
    <name evidence="1" type="ORF">ALQ15_200076</name>
</gene>
<accession>A0A7Z6U5K5</accession>
<dbReference type="InterPro" id="IPR038352">
    <property type="entry name" value="Imelysin_sf"/>
</dbReference>
<protein>
    <submittedName>
        <fullName evidence="1">Uncharacterized protein</fullName>
    </submittedName>
</protein>
<evidence type="ECO:0000313" key="1">
    <source>
        <dbReference type="EMBL" id="RMP77994.1"/>
    </source>
</evidence>
<sequence>MANLDTTLDALSTDDGYRPYDQVDAEQRKQIATNAAALADALNTIDPALGLSGL</sequence>
<comment type="caution">
    <text evidence="1">The sequence shown here is derived from an EMBL/GenBank/DDBJ whole genome shotgun (WGS) entry which is preliminary data.</text>
</comment>
<name>A0A7Z6U5K5_PSESF</name>
<dbReference type="EMBL" id="RBQT01000103">
    <property type="protein sequence ID" value="RMP77994.1"/>
    <property type="molecule type" value="Genomic_DNA"/>
</dbReference>
<evidence type="ECO:0000313" key="2">
    <source>
        <dbReference type="Proteomes" id="UP000282289"/>
    </source>
</evidence>
<reference evidence="1 2" key="1">
    <citation type="submission" date="2018-08" db="EMBL/GenBank/DDBJ databases">
        <title>Recombination of ecologically and evolutionarily significant loci maintains genetic cohesion in the Pseudomonas syringae species complex.</title>
        <authorList>
            <person name="Dillon M."/>
            <person name="Thakur S."/>
            <person name="Almeida R.N.D."/>
            <person name="Weir B.S."/>
            <person name="Guttman D.S."/>
        </authorList>
    </citation>
    <scope>NUCLEOTIDE SEQUENCE [LARGE SCALE GENOMIC DNA]</scope>
    <source>
        <strain evidence="1 2">ICMP 19589</strain>
    </source>
</reference>
<dbReference type="Gene3D" id="1.20.1420.20">
    <property type="entry name" value="M75 peptidase, HXXE motif"/>
    <property type="match status" value="1"/>
</dbReference>
<dbReference type="AlphaFoldDB" id="A0A7Z6U5K5"/>
<dbReference type="Proteomes" id="UP000282289">
    <property type="component" value="Unassembled WGS sequence"/>
</dbReference>
<proteinExistence type="predicted"/>
<organism evidence="1 2">
    <name type="scientific">Pseudomonas syringae pv. actinidiae</name>
    <dbReference type="NCBI Taxonomy" id="103796"/>
    <lineage>
        <taxon>Bacteria</taxon>
        <taxon>Pseudomonadati</taxon>
        <taxon>Pseudomonadota</taxon>
        <taxon>Gammaproteobacteria</taxon>
        <taxon>Pseudomonadales</taxon>
        <taxon>Pseudomonadaceae</taxon>
        <taxon>Pseudomonas</taxon>
        <taxon>Pseudomonas syringae</taxon>
    </lineage>
</organism>